<feature type="compositionally biased region" description="Basic and acidic residues" evidence="1">
    <location>
        <begin position="13"/>
        <end position="31"/>
    </location>
</feature>
<name>A0A8X7SAS7_BRACI</name>
<dbReference type="EMBL" id="JAAMPC010000007">
    <property type="protein sequence ID" value="KAG2303185.1"/>
    <property type="molecule type" value="Genomic_DNA"/>
</dbReference>
<sequence>MKDYCTNSNFYPIRKDPPEDGGLCKDTPESHPIEKIATPQAPSQEKEEIEDSFDFGNQVIKHISKKKTQYRRLVHTSKWFNILSWITGRTRGSSNATSRGEAQSFCATAKTDNQVSGLCLSTLFYFVYQI</sequence>
<dbReference type="AlphaFoldDB" id="A0A8X7SAS7"/>
<feature type="region of interest" description="Disordered" evidence="1">
    <location>
        <begin position="1"/>
        <end position="31"/>
    </location>
</feature>
<accession>A0A8X7SAS7</accession>
<reference evidence="2 3" key="1">
    <citation type="submission" date="2020-02" db="EMBL/GenBank/DDBJ databases">
        <authorList>
            <person name="Ma Q."/>
            <person name="Huang Y."/>
            <person name="Song X."/>
            <person name="Pei D."/>
        </authorList>
    </citation>
    <scope>NUCLEOTIDE SEQUENCE [LARGE SCALE GENOMIC DNA]</scope>
    <source>
        <strain evidence="2">Sxm20200214</strain>
        <tissue evidence="2">Leaf</tissue>
    </source>
</reference>
<gene>
    <name evidence="2" type="ORF">Bca52824_031836</name>
</gene>
<evidence type="ECO:0000313" key="2">
    <source>
        <dbReference type="EMBL" id="KAG2303185.1"/>
    </source>
</evidence>
<dbReference type="Proteomes" id="UP000886595">
    <property type="component" value="Unassembled WGS sequence"/>
</dbReference>
<feature type="compositionally biased region" description="Polar residues" evidence="1">
    <location>
        <begin position="1"/>
        <end position="10"/>
    </location>
</feature>
<evidence type="ECO:0000313" key="3">
    <source>
        <dbReference type="Proteomes" id="UP000886595"/>
    </source>
</evidence>
<keyword evidence="3" id="KW-1185">Reference proteome</keyword>
<evidence type="ECO:0000256" key="1">
    <source>
        <dbReference type="SAM" id="MobiDB-lite"/>
    </source>
</evidence>
<proteinExistence type="predicted"/>
<comment type="caution">
    <text evidence="2">The sequence shown here is derived from an EMBL/GenBank/DDBJ whole genome shotgun (WGS) entry which is preliminary data.</text>
</comment>
<protein>
    <submittedName>
        <fullName evidence="2">Uncharacterized protein</fullName>
    </submittedName>
</protein>
<organism evidence="2 3">
    <name type="scientific">Brassica carinata</name>
    <name type="common">Ethiopian mustard</name>
    <name type="synonym">Abyssinian cabbage</name>
    <dbReference type="NCBI Taxonomy" id="52824"/>
    <lineage>
        <taxon>Eukaryota</taxon>
        <taxon>Viridiplantae</taxon>
        <taxon>Streptophyta</taxon>
        <taxon>Embryophyta</taxon>
        <taxon>Tracheophyta</taxon>
        <taxon>Spermatophyta</taxon>
        <taxon>Magnoliopsida</taxon>
        <taxon>eudicotyledons</taxon>
        <taxon>Gunneridae</taxon>
        <taxon>Pentapetalae</taxon>
        <taxon>rosids</taxon>
        <taxon>malvids</taxon>
        <taxon>Brassicales</taxon>
        <taxon>Brassicaceae</taxon>
        <taxon>Brassiceae</taxon>
        <taxon>Brassica</taxon>
    </lineage>
</organism>